<evidence type="ECO:0000313" key="2">
    <source>
        <dbReference type="EMBL" id="JAS91118.1"/>
    </source>
</evidence>
<feature type="domain" description="CHK kinase-like" evidence="1">
    <location>
        <begin position="125"/>
        <end position="320"/>
    </location>
</feature>
<dbReference type="AlphaFoldDB" id="A0A1B6IW24"/>
<gene>
    <name evidence="2" type="ORF">g.8089</name>
    <name evidence="3" type="ORF">g.8090</name>
</gene>
<dbReference type="SMART" id="SM00587">
    <property type="entry name" value="CHK"/>
    <property type="match status" value="1"/>
</dbReference>
<name>A0A1B6IW24_9HEMI</name>
<dbReference type="InterPro" id="IPR015897">
    <property type="entry name" value="CHK_kinase-like"/>
</dbReference>
<dbReference type="Pfam" id="PF02958">
    <property type="entry name" value="EcKL"/>
    <property type="match status" value="1"/>
</dbReference>
<dbReference type="EMBL" id="GECU01004962">
    <property type="protein sequence ID" value="JAT02745.1"/>
    <property type="molecule type" value="Transcribed_RNA"/>
</dbReference>
<proteinExistence type="predicted"/>
<evidence type="ECO:0000313" key="3">
    <source>
        <dbReference type="EMBL" id="JAT02745.1"/>
    </source>
</evidence>
<protein>
    <recommendedName>
        <fullName evidence="1">CHK kinase-like domain-containing protein</fullName>
    </recommendedName>
</protein>
<dbReference type="InterPro" id="IPR011009">
    <property type="entry name" value="Kinase-like_dom_sf"/>
</dbReference>
<accession>A0A1B6IW24</accession>
<dbReference type="PANTHER" id="PTHR11012">
    <property type="entry name" value="PROTEIN KINASE-LIKE DOMAIN-CONTAINING"/>
    <property type="match status" value="1"/>
</dbReference>
<reference evidence="2" key="1">
    <citation type="submission" date="2015-11" db="EMBL/GenBank/DDBJ databases">
        <title>De novo transcriptome assembly of four potential Pierce s Disease insect vectors from Arizona vineyards.</title>
        <authorList>
            <person name="Tassone E.E."/>
        </authorList>
    </citation>
    <scope>NUCLEOTIDE SEQUENCE</scope>
</reference>
<dbReference type="InterPro" id="IPR004119">
    <property type="entry name" value="EcKL"/>
</dbReference>
<organism evidence="2">
    <name type="scientific">Homalodisca liturata</name>
    <dbReference type="NCBI Taxonomy" id="320908"/>
    <lineage>
        <taxon>Eukaryota</taxon>
        <taxon>Metazoa</taxon>
        <taxon>Ecdysozoa</taxon>
        <taxon>Arthropoda</taxon>
        <taxon>Hexapoda</taxon>
        <taxon>Insecta</taxon>
        <taxon>Pterygota</taxon>
        <taxon>Neoptera</taxon>
        <taxon>Paraneoptera</taxon>
        <taxon>Hemiptera</taxon>
        <taxon>Auchenorrhyncha</taxon>
        <taxon>Membracoidea</taxon>
        <taxon>Cicadellidae</taxon>
        <taxon>Cicadellinae</taxon>
        <taxon>Proconiini</taxon>
        <taxon>Homalodisca</taxon>
    </lineage>
</organism>
<dbReference type="SUPFAM" id="SSF56112">
    <property type="entry name" value="Protein kinase-like (PK-like)"/>
    <property type="match status" value="1"/>
</dbReference>
<dbReference type="PANTHER" id="PTHR11012:SF30">
    <property type="entry name" value="PROTEIN KINASE-LIKE DOMAIN-CONTAINING"/>
    <property type="match status" value="1"/>
</dbReference>
<dbReference type="EMBL" id="GECU01016588">
    <property type="protein sequence ID" value="JAS91118.1"/>
    <property type="molecule type" value="Transcribed_RNA"/>
</dbReference>
<sequence>MAAPDWMSAEFLKACLESTGDSHQEITVIGFTIEPAAPPGNNYGCIVHRVKLEFKYVGDELNVQSTSLIIKSPVVGGFMEGFSDFAIDIYGREPKYYNEFISETYKIEKHDIVPKHYISPRPLCVVLEDLKTSGYLMADRHELLDYEHCCLYVKASAKLHALSIAVYKKRPDVIESLVEERQVFAEKFQETFRIMWLVSLKCMGAYLEDKPCYKKISDFIDKACENDNLHQLHLQTEKENYPIKALIQGDPWCTNMMFKYDDAGQVVGLKIFDFQSLKFTSPIRELVTFLGASPNLEVRETKLDDLYHLYCDHINTNLEKFGCPERLSYENLKSELIFQSPLVILIAFMMLPFCIADGKADMESLLTEDTLKRPIKESPAYKLYEGKTFRKLYPKVLDLLAEEGVFEYLMQKMDQL</sequence>
<evidence type="ECO:0000259" key="1">
    <source>
        <dbReference type="SMART" id="SM00587"/>
    </source>
</evidence>